<dbReference type="InterPro" id="IPR029149">
    <property type="entry name" value="Creatin/AminoP/Spt16_N"/>
</dbReference>
<dbReference type="SUPFAM" id="SSF55920">
    <property type="entry name" value="Creatinase/aminopeptidase"/>
    <property type="match status" value="1"/>
</dbReference>
<keyword evidence="4" id="KW-1185">Reference proteome</keyword>
<name>A0A2S9IT34_9HYPH</name>
<dbReference type="AlphaFoldDB" id="A0A2S9IT34"/>
<dbReference type="EMBL" id="PVBR01000006">
    <property type="protein sequence ID" value="PRD43685.1"/>
    <property type="molecule type" value="Genomic_DNA"/>
</dbReference>
<dbReference type="PANTHER" id="PTHR46112">
    <property type="entry name" value="AMINOPEPTIDASE"/>
    <property type="match status" value="1"/>
</dbReference>
<comment type="caution">
    <text evidence="3">The sequence shown here is derived from an EMBL/GenBank/DDBJ whole genome shotgun (WGS) entry which is preliminary data.</text>
</comment>
<evidence type="ECO:0000313" key="4">
    <source>
        <dbReference type="Proteomes" id="UP000239434"/>
    </source>
</evidence>
<dbReference type="PANTHER" id="PTHR46112:SF2">
    <property type="entry name" value="XAA-PRO AMINOPEPTIDASE P-RELATED"/>
    <property type="match status" value="1"/>
</dbReference>
<dbReference type="GO" id="GO:0008235">
    <property type="term" value="F:metalloexopeptidase activity"/>
    <property type="evidence" value="ECO:0007669"/>
    <property type="project" value="UniProtKB-ARBA"/>
</dbReference>
<dbReference type="RefSeq" id="WP_105741897.1">
    <property type="nucleotide sequence ID" value="NZ_PVBR01000006.1"/>
</dbReference>
<organism evidence="3 4">
    <name type="scientific">Phyllobacterium phragmitis</name>
    <dbReference type="NCBI Taxonomy" id="2670329"/>
    <lineage>
        <taxon>Bacteria</taxon>
        <taxon>Pseudomonadati</taxon>
        <taxon>Pseudomonadota</taxon>
        <taxon>Alphaproteobacteria</taxon>
        <taxon>Hyphomicrobiales</taxon>
        <taxon>Phyllobacteriaceae</taxon>
        <taxon>Phyllobacterium</taxon>
    </lineage>
</organism>
<gene>
    <name evidence="3" type="ORF">C5748_10590</name>
</gene>
<dbReference type="InterPro" id="IPR001714">
    <property type="entry name" value="Pept_M24_MAP"/>
</dbReference>
<dbReference type="InterPro" id="IPR000587">
    <property type="entry name" value="Creatinase_N"/>
</dbReference>
<keyword evidence="3" id="KW-0645">Protease</keyword>
<sequence length="415" mass="44934">MIQLGSLDRKRAHALLEEARLDGMVLIQPESVTYATGAKPGSAAGWRRAGAVFVIVPANANVPMTAIVGDFYAEEFRAASGIEDIVTFPVWVDLIDIAPYENGTLVERLSLARPAKSARARPANYDADLTFGLLADVLRRRGLASARLGTEYAFLPFADAGRFSSACPDVRWSDASQLVSRLRMIKSQQEIALLRIAAQSAEAGVAAAISNLEPGRTGEQLFSSFHAASSRRAVELGYDGPIYPVGTVTVGPKATGWGRPAQKGDIIRLDVGCTVQGYTSDSARTAVMGQPSEDQRAVYNSLHKAFHRGLGLLRPGIPLRAVHAAAMRSMHDDGFTMYCRGHFGHGVGASVFVEEWPFISADEHMEIEAGMVLAYELPWYIRGLGAFMLEDQFIIAAETAEPCWSLSRNLVVCEC</sequence>
<protein>
    <submittedName>
        <fullName evidence="3">Aminopeptidase P family protein</fullName>
    </submittedName>
</protein>
<dbReference type="GO" id="GO:0004177">
    <property type="term" value="F:aminopeptidase activity"/>
    <property type="evidence" value="ECO:0007669"/>
    <property type="project" value="UniProtKB-KW"/>
</dbReference>
<evidence type="ECO:0000259" key="2">
    <source>
        <dbReference type="Pfam" id="PF01321"/>
    </source>
</evidence>
<dbReference type="CDD" id="cd01066">
    <property type="entry name" value="APP_MetAP"/>
    <property type="match status" value="1"/>
</dbReference>
<keyword evidence="3" id="KW-0031">Aminopeptidase</keyword>
<accession>A0A2S9IT34</accession>
<dbReference type="Gene3D" id="3.90.230.10">
    <property type="entry name" value="Creatinase/methionine aminopeptidase superfamily"/>
    <property type="match status" value="1"/>
</dbReference>
<evidence type="ECO:0000259" key="1">
    <source>
        <dbReference type="Pfam" id="PF00557"/>
    </source>
</evidence>
<proteinExistence type="predicted"/>
<dbReference type="Pfam" id="PF00557">
    <property type="entry name" value="Peptidase_M24"/>
    <property type="match status" value="1"/>
</dbReference>
<dbReference type="PRINTS" id="PR00599">
    <property type="entry name" value="MAPEPTIDASE"/>
</dbReference>
<feature type="domain" description="Creatinase N-terminal" evidence="2">
    <location>
        <begin position="10"/>
        <end position="185"/>
    </location>
</feature>
<dbReference type="InterPro" id="IPR000994">
    <property type="entry name" value="Pept_M24"/>
</dbReference>
<dbReference type="Pfam" id="PF01321">
    <property type="entry name" value="Creatinase_N"/>
    <property type="match status" value="1"/>
</dbReference>
<dbReference type="Gene3D" id="3.40.350.10">
    <property type="entry name" value="Creatinase/prolidase N-terminal domain"/>
    <property type="match status" value="1"/>
</dbReference>
<feature type="domain" description="Peptidase M24" evidence="1">
    <location>
        <begin position="193"/>
        <end position="395"/>
    </location>
</feature>
<dbReference type="InterPro" id="IPR050659">
    <property type="entry name" value="Peptidase_M24B"/>
</dbReference>
<dbReference type="SUPFAM" id="SSF53092">
    <property type="entry name" value="Creatinase/prolidase N-terminal domain"/>
    <property type="match status" value="1"/>
</dbReference>
<dbReference type="InterPro" id="IPR036005">
    <property type="entry name" value="Creatinase/aminopeptidase-like"/>
</dbReference>
<reference evidence="3 4" key="1">
    <citation type="submission" date="2018-02" db="EMBL/GenBank/DDBJ databases">
        <title>The draft genome of Phyllobacterium sp. 1N-3.</title>
        <authorList>
            <person name="Liu L."/>
            <person name="Li L."/>
            <person name="Zhang X."/>
            <person name="Wang T."/>
            <person name="Liang L."/>
        </authorList>
    </citation>
    <scope>NUCLEOTIDE SEQUENCE [LARGE SCALE GENOMIC DNA]</scope>
    <source>
        <strain evidence="3 4">1N-3</strain>
    </source>
</reference>
<evidence type="ECO:0000313" key="3">
    <source>
        <dbReference type="EMBL" id="PRD43685.1"/>
    </source>
</evidence>
<dbReference type="Proteomes" id="UP000239434">
    <property type="component" value="Unassembled WGS sequence"/>
</dbReference>
<keyword evidence="3" id="KW-0378">Hydrolase</keyword>